<dbReference type="InterPro" id="IPR005013">
    <property type="entry name" value="DDOST_48_kDa_subunit"/>
</dbReference>
<keyword evidence="5 9" id="KW-0812">Transmembrane</keyword>
<comment type="subcellular location">
    <subcellularLocation>
        <location evidence="1 9">Endoplasmic reticulum membrane</location>
        <topology evidence="1 9">Single-pass type I membrane protein</topology>
    </subcellularLocation>
</comment>
<name>T2MFI6_HYDVU</name>
<evidence type="ECO:0000256" key="3">
    <source>
        <dbReference type="ARBA" id="ARBA00008743"/>
    </source>
</evidence>
<keyword evidence="7 9" id="KW-1133">Transmembrane helix</keyword>
<dbReference type="EMBL" id="HAAD01004781">
    <property type="protein sequence ID" value="CDG71013.1"/>
    <property type="molecule type" value="mRNA"/>
</dbReference>
<evidence type="ECO:0000259" key="10">
    <source>
        <dbReference type="Pfam" id="PF03345"/>
    </source>
</evidence>
<gene>
    <name evidence="12" type="primary">DDOST</name>
</gene>
<evidence type="ECO:0000256" key="9">
    <source>
        <dbReference type="RuleBase" id="RU361142"/>
    </source>
</evidence>
<dbReference type="GO" id="GO:0008250">
    <property type="term" value="C:oligosaccharyltransferase complex"/>
    <property type="evidence" value="ECO:0007669"/>
    <property type="project" value="TreeGrafter"/>
</dbReference>
<evidence type="ECO:0000256" key="7">
    <source>
        <dbReference type="ARBA" id="ARBA00022989"/>
    </source>
</evidence>
<dbReference type="OMA" id="AHDEYPR"/>
<feature type="signal peptide" evidence="9">
    <location>
        <begin position="1"/>
        <end position="24"/>
    </location>
</feature>
<feature type="chain" id="PRO_5044524677" description="Dolichyl-diphosphooligosaccharide--protein glycosyltransferase 48 kDa subunit" evidence="9">
    <location>
        <begin position="25"/>
        <end position="439"/>
    </location>
</feature>
<feature type="transmembrane region" description="Helical" evidence="9">
    <location>
        <begin position="407"/>
        <end position="428"/>
    </location>
</feature>
<dbReference type="Pfam" id="PF23358">
    <property type="entry name" value="OST48_MD"/>
    <property type="match status" value="1"/>
</dbReference>
<dbReference type="OrthoDB" id="29105at2759"/>
<evidence type="ECO:0000256" key="5">
    <source>
        <dbReference type="ARBA" id="ARBA00022692"/>
    </source>
</evidence>
<sequence length="439" mass="48658">MALISTCQLLLLILLDIFVSLSYGKTLVLLDNASIKETHSIFFSKLSDLGHELVFKNADDPSLALIKHGEYLYKHLVIFSPSVEEFGGSLDVPAITSFIDNGGNVLVAGSSSIGTPLRELGSDCGIEFDEEKTSVIDHQNFDATDDGSHTTILADSSNLIKSNILLPSSVDSPLLFKGVGMIADSDNPLVLEILTASSTAYSYFPDEKITEYPMAVGKNTLLIGGQQSRNNARVVFCGSLDFFSDKFFMSGVHNAADPNSKFFVQSGNMKVALDVAGWTFQSHGVIRVSEVNHHLVGETSPPAAYIINQQVVYSIKIEELSHGKWIPFQAKDVQMEFFRIDPFIRTSLTPSKNGVFSVQFQLPDVYGVFKFKVEYDRIGYTYLFSSTQVSVRPKQHTQYERFIVSAYPYYASAFSMMIGICIFSVVFLHNKDNQKVKDE</sequence>
<dbReference type="UniPathway" id="UPA00378"/>
<comment type="pathway">
    <text evidence="2 9">Protein modification; protein glycosylation.</text>
</comment>
<evidence type="ECO:0000256" key="8">
    <source>
        <dbReference type="ARBA" id="ARBA00023136"/>
    </source>
</evidence>
<dbReference type="InterPro" id="IPR055459">
    <property type="entry name" value="OST48_MD"/>
</dbReference>
<comment type="function">
    <text evidence="9">Subunit of the oligosaccharyl transferase (OST) complex that catalyzes the initial transfer of a defined glycan (Glc(3)Man(9)GlcNAc(2) in eukaryotes) from the lipid carrier dolichol-pyrophosphate to an asparagine residue within an Asn-X-Ser/Thr consensus motif in nascent polypeptide chains, the first step in protein N-glycosylation. N-glycosylation occurs cotranslationally and the complex associates with the Sec61 complex at the channel-forming translocon complex that mediates protein translocation across the endoplasmic reticulum (ER).</text>
</comment>
<dbReference type="InterPro" id="IPR055457">
    <property type="entry name" value="OST48_N"/>
</dbReference>
<protein>
    <recommendedName>
        <fullName evidence="4 9">Dolichyl-diphosphooligosaccharide--protein glycosyltransferase 48 kDa subunit</fullName>
        <shortName evidence="9">Oligosaccharyl transferase 48 kDa subunit</shortName>
    </recommendedName>
</protein>
<evidence type="ECO:0000256" key="6">
    <source>
        <dbReference type="ARBA" id="ARBA00022824"/>
    </source>
</evidence>
<keyword evidence="6 9" id="KW-0256">Endoplasmic reticulum</keyword>
<dbReference type="GO" id="GO:0018279">
    <property type="term" value="P:protein N-linked glycosylation via asparagine"/>
    <property type="evidence" value="ECO:0007669"/>
    <property type="project" value="UniProtKB-UniRule"/>
</dbReference>
<evidence type="ECO:0000256" key="1">
    <source>
        <dbReference type="ARBA" id="ARBA00004115"/>
    </source>
</evidence>
<dbReference type="KEGG" id="hmg:100204358"/>
<evidence type="ECO:0000256" key="4">
    <source>
        <dbReference type="ARBA" id="ARBA00013350"/>
    </source>
</evidence>
<feature type="domain" description="OST48 N-terminal" evidence="10">
    <location>
        <begin position="25"/>
        <end position="279"/>
    </location>
</feature>
<dbReference type="Pfam" id="PF03345">
    <property type="entry name" value="OST48_N"/>
    <property type="match status" value="1"/>
</dbReference>
<evidence type="ECO:0000256" key="2">
    <source>
        <dbReference type="ARBA" id="ARBA00004922"/>
    </source>
</evidence>
<dbReference type="GO" id="GO:0016740">
    <property type="term" value="F:transferase activity"/>
    <property type="evidence" value="ECO:0007669"/>
    <property type="project" value="UniProtKB-KW"/>
</dbReference>
<dbReference type="PANTHER" id="PTHR10830:SF0">
    <property type="entry name" value="DOLICHYL-DIPHOSPHOOLIGOSACCHARIDE--PROTEIN GLYCOSYLTRANSFERASE 48 KDA SUBUNIT"/>
    <property type="match status" value="1"/>
</dbReference>
<keyword evidence="12" id="KW-0808">Transferase</keyword>
<comment type="subunit">
    <text evidence="9">Component of the oligosaccharyltransferase (OST) complex.</text>
</comment>
<reference evidence="12" key="1">
    <citation type="journal article" date="2013" name="Genome Biol. Evol.">
        <title>Punctuated emergences of genetic and phenotypic innovations in eumetazoan, bilaterian, euteleostome, and hominidae ancestors.</title>
        <authorList>
            <person name="Wenger Y."/>
            <person name="Galliot B."/>
        </authorList>
    </citation>
    <scope>NUCLEOTIDE SEQUENCE</scope>
    <source>
        <tissue evidence="12">Whole animals</tissue>
    </source>
</reference>
<feature type="domain" description="OST48 middle" evidence="11">
    <location>
        <begin position="293"/>
        <end position="430"/>
    </location>
</feature>
<keyword evidence="8 9" id="KW-0472">Membrane</keyword>
<evidence type="ECO:0000313" key="12">
    <source>
        <dbReference type="EMBL" id="CDG71013.1"/>
    </source>
</evidence>
<evidence type="ECO:0000259" key="11">
    <source>
        <dbReference type="Pfam" id="PF23358"/>
    </source>
</evidence>
<proteinExistence type="evidence at transcript level"/>
<dbReference type="AlphaFoldDB" id="T2MFI6"/>
<accession>T2MFI6</accession>
<keyword evidence="9" id="KW-0732">Signal</keyword>
<comment type="similarity">
    <text evidence="3 9">Belongs to the DDOST 48 kDa subunit family.</text>
</comment>
<organism evidence="12">
    <name type="scientific">Hydra vulgaris</name>
    <name type="common">Hydra</name>
    <name type="synonym">Hydra attenuata</name>
    <dbReference type="NCBI Taxonomy" id="6087"/>
    <lineage>
        <taxon>Eukaryota</taxon>
        <taxon>Metazoa</taxon>
        <taxon>Cnidaria</taxon>
        <taxon>Hydrozoa</taxon>
        <taxon>Hydroidolina</taxon>
        <taxon>Anthoathecata</taxon>
        <taxon>Aplanulata</taxon>
        <taxon>Hydridae</taxon>
        <taxon>Hydra</taxon>
    </lineage>
</organism>
<dbReference type="PANTHER" id="PTHR10830">
    <property type="entry name" value="DOLICHYL-DIPHOSPHOOLIGOSACCHARIDE--PROTEIN GLYCOSYLTRANSFERASE 48 KDA SUBUNIT"/>
    <property type="match status" value="1"/>
</dbReference>